<dbReference type="RefSeq" id="WP_137059167.1">
    <property type="nucleotide sequence ID" value="NZ_CP092833.1"/>
</dbReference>
<name>A0A4U2ZYQ5_BACMY</name>
<feature type="domain" description="PepSY" evidence="3">
    <location>
        <begin position="165"/>
        <end position="222"/>
    </location>
</feature>
<feature type="compositionally biased region" description="Acidic residues" evidence="1">
    <location>
        <begin position="301"/>
        <end position="321"/>
    </location>
</feature>
<reference evidence="4 5" key="1">
    <citation type="journal article" date="2019" name="Environ. Microbiol.">
        <title>An active ?-lactamase is a part of an orchestrated cell wall stress resistance network of Bacillus subtilis and related rhizosphere species.</title>
        <authorList>
            <person name="Bucher T."/>
            <person name="Keren-Paz A."/>
            <person name="Hausser J."/>
            <person name="Olender T."/>
            <person name="Cytryn E."/>
            <person name="Kolodkin-Gal I."/>
        </authorList>
    </citation>
    <scope>NUCLEOTIDE SEQUENCE [LARGE SCALE GENOMIC DNA]</scope>
    <source>
        <strain evidence="4 5">I186</strain>
    </source>
</reference>
<feature type="signal peptide" evidence="2">
    <location>
        <begin position="1"/>
        <end position="21"/>
    </location>
</feature>
<dbReference type="EMBL" id="SZOD01000943">
    <property type="protein sequence ID" value="TKI80237.1"/>
    <property type="molecule type" value="Genomic_DNA"/>
</dbReference>
<proteinExistence type="predicted"/>
<keyword evidence="2" id="KW-0732">Signal</keyword>
<feature type="domain" description="PepSY" evidence="3">
    <location>
        <begin position="34"/>
        <end position="87"/>
    </location>
</feature>
<dbReference type="InterPro" id="IPR025711">
    <property type="entry name" value="PepSY"/>
</dbReference>
<dbReference type="Pfam" id="PF03413">
    <property type="entry name" value="PepSY"/>
    <property type="match status" value="4"/>
</dbReference>
<evidence type="ECO:0000256" key="2">
    <source>
        <dbReference type="SAM" id="SignalP"/>
    </source>
</evidence>
<protein>
    <recommendedName>
        <fullName evidence="3">PepSY domain-containing protein</fullName>
    </recommendedName>
</protein>
<feature type="chain" id="PRO_5038635194" description="PepSY domain-containing protein" evidence="2">
    <location>
        <begin position="22"/>
        <end position="321"/>
    </location>
</feature>
<evidence type="ECO:0000256" key="1">
    <source>
        <dbReference type="SAM" id="MobiDB-lite"/>
    </source>
</evidence>
<dbReference type="Proteomes" id="UP000305524">
    <property type="component" value="Unassembled WGS sequence"/>
</dbReference>
<organism evidence="4 5">
    <name type="scientific">Bacillus mycoides</name>
    <dbReference type="NCBI Taxonomy" id="1405"/>
    <lineage>
        <taxon>Bacteria</taxon>
        <taxon>Bacillati</taxon>
        <taxon>Bacillota</taxon>
        <taxon>Bacilli</taxon>
        <taxon>Bacillales</taxon>
        <taxon>Bacillaceae</taxon>
        <taxon>Bacillus</taxon>
        <taxon>Bacillus cereus group</taxon>
    </lineage>
</organism>
<feature type="compositionally biased region" description="Polar residues" evidence="1">
    <location>
        <begin position="289"/>
        <end position="299"/>
    </location>
</feature>
<comment type="caution">
    <text evidence="4">The sequence shown here is derived from an EMBL/GenBank/DDBJ whole genome shotgun (WGS) entry which is preliminary data.</text>
</comment>
<dbReference type="AlphaFoldDB" id="A0A4U2ZYQ5"/>
<evidence type="ECO:0000313" key="4">
    <source>
        <dbReference type="EMBL" id="TKI80237.1"/>
    </source>
</evidence>
<feature type="domain" description="PepSY" evidence="3">
    <location>
        <begin position="230"/>
        <end position="286"/>
    </location>
</feature>
<accession>A0A4U2ZYQ5</accession>
<evidence type="ECO:0000313" key="5">
    <source>
        <dbReference type="Proteomes" id="UP000305524"/>
    </source>
</evidence>
<feature type="domain" description="PepSY" evidence="3">
    <location>
        <begin position="99"/>
        <end position="156"/>
    </location>
</feature>
<dbReference type="Gene3D" id="3.10.450.40">
    <property type="match status" value="4"/>
</dbReference>
<gene>
    <name evidence="4" type="ORF">FC701_29050</name>
</gene>
<feature type="region of interest" description="Disordered" evidence="1">
    <location>
        <begin position="289"/>
        <end position="321"/>
    </location>
</feature>
<sequence length="321" mass="36071">MKRKWRIVLLVCFAAVSVAFVSERIVSKQGEELLTEKEIQNIVSEQYPGKIKNMKLLNKGEGNVYKVNISNEQGSYEILVDAQNGDIKNAKEISINSNKITKEKAEDMALQKVQGVIKRTILEKRNGIEVYVITVETETDAIQSSVVEIEKTTGKIQVLEKETTKITEQKAKEIAMQQVSGNVKGIKLEQKSEKNVYVIEIEKNANENVMVEIEEATGTLIGTSQIQKVITEEQAKEFALQKEPGGSIEKVSLVDFNGMSIYQIIIKKQTETVDIRVHTITGEIMSTTTIDNAIQQKEPTQQDDDNEDDQEEMNDDQDDEG</sequence>
<evidence type="ECO:0000259" key="3">
    <source>
        <dbReference type="Pfam" id="PF03413"/>
    </source>
</evidence>